<dbReference type="NCBIfam" id="NF040974">
    <property type="entry name" value="RepABC_RepC"/>
    <property type="match status" value="1"/>
</dbReference>
<dbReference type="OrthoDB" id="7488837at2"/>
<proteinExistence type="predicted"/>
<evidence type="ECO:0000313" key="3">
    <source>
        <dbReference type="EMBL" id="TPF74558.1"/>
    </source>
</evidence>
<protein>
    <submittedName>
        <fullName evidence="3">Replication protein C</fullName>
    </submittedName>
</protein>
<dbReference type="RefSeq" id="WP_140905764.1">
    <property type="nucleotide sequence ID" value="NZ_JBHTMD010000001.1"/>
</dbReference>
<feature type="domain" description="Plasmid replication protein C N-terminal" evidence="1">
    <location>
        <begin position="13"/>
        <end position="182"/>
    </location>
</feature>
<keyword evidence="4" id="KW-1185">Reference proteome</keyword>
<sequence length="426" mass="47116">MGEALQPVRRIGRKNTPQRTEFRRMAQFAEIGTVTRGQLTGLAQSLPCLGLINGTEAHLLVALIITAPAESYDKGGRPIVFKSNAALAFEIGRSEGRVSRMLSRLFDAGLITMQDSGNYKRYPVRSGDGSIADACGIDLRILIARFPELDGMVRQAKAEKKALNAILRRYRGAVRNLRYALASIDELPARLRSIIEKRFARVRDAVGIATKASSTVLRRATGLIEWIVERVMQLPHREQPSDRNEDSTCPYAENDMHKQITNPYSFENSRVEKRSANAEQISYPKIGLVGKRALEKSLGRNSCQVNQPHHPPQVLVALQDLLRAIPALTAYGMSRPRTWAELARLAPQICRLAGISEDAHRRAVDQMGEQAAAIAIAVTLQKFDERHVTSPGGYLRAMTERATAGELHLARSVFGLVARHGMEGIN</sequence>
<dbReference type="AlphaFoldDB" id="A0A502BMP9"/>
<feature type="domain" description="Plasmid replication protein C C-terminal" evidence="2">
    <location>
        <begin position="318"/>
        <end position="418"/>
    </location>
</feature>
<dbReference type="Pfam" id="PF11800">
    <property type="entry name" value="RP-C_C"/>
    <property type="match status" value="1"/>
</dbReference>
<dbReference type="InterPro" id="IPR047611">
    <property type="entry name" value="RepABC_RepC"/>
</dbReference>
<accession>A0A502BMP9</accession>
<organism evidence="3 4">
    <name type="scientific">Brucella gallinifaecis</name>
    <dbReference type="NCBI Taxonomy" id="215590"/>
    <lineage>
        <taxon>Bacteria</taxon>
        <taxon>Pseudomonadati</taxon>
        <taxon>Pseudomonadota</taxon>
        <taxon>Alphaproteobacteria</taxon>
        <taxon>Hyphomicrobiales</taxon>
        <taxon>Brucellaceae</taxon>
        <taxon>Brucella/Ochrobactrum group</taxon>
        <taxon>Brucella</taxon>
    </lineage>
</organism>
<dbReference type="EMBL" id="VEWJ01000010">
    <property type="protein sequence ID" value="TPF74558.1"/>
    <property type="molecule type" value="Genomic_DNA"/>
</dbReference>
<name>A0A502BMP9_9HYPH</name>
<evidence type="ECO:0000259" key="1">
    <source>
        <dbReference type="Pfam" id="PF03428"/>
    </source>
</evidence>
<dbReference type="InterPro" id="IPR005090">
    <property type="entry name" value="RepC_N"/>
</dbReference>
<evidence type="ECO:0000259" key="2">
    <source>
        <dbReference type="Pfam" id="PF11800"/>
    </source>
</evidence>
<dbReference type="Proteomes" id="UP000315388">
    <property type="component" value="Unassembled WGS sequence"/>
</dbReference>
<dbReference type="InterPro" id="IPR021760">
    <property type="entry name" value="RepC_C"/>
</dbReference>
<dbReference type="Pfam" id="PF03428">
    <property type="entry name" value="RP-C"/>
    <property type="match status" value="1"/>
</dbReference>
<comment type="caution">
    <text evidence="3">The sequence shown here is derived from an EMBL/GenBank/DDBJ whole genome shotgun (WGS) entry which is preliminary data.</text>
</comment>
<evidence type="ECO:0000313" key="4">
    <source>
        <dbReference type="Proteomes" id="UP000315388"/>
    </source>
</evidence>
<reference evidence="3 4" key="1">
    <citation type="journal article" date="2003" name="Int. J. Syst. Evol. Microbiol.">
        <title>Towards a standardized format for the description of a novel species (of an established genus): Ochrobactrum gallinifaecis sp. nov.</title>
        <authorList>
            <person name="Kampfer P."/>
            <person name="Buczolits S."/>
            <person name="Albrecht A."/>
            <person name="Busse H.J."/>
            <person name="Stackebrandt E."/>
        </authorList>
    </citation>
    <scope>NUCLEOTIDE SEQUENCE [LARGE SCALE GENOMIC DNA]</scope>
    <source>
        <strain evidence="3 4">ISO 196</strain>
    </source>
</reference>
<gene>
    <name evidence="3" type="ORF">FHY56_13900</name>
</gene>